<dbReference type="GO" id="GO:0016491">
    <property type="term" value="F:oxidoreductase activity"/>
    <property type="evidence" value="ECO:0007669"/>
    <property type="project" value="InterPro"/>
</dbReference>
<feature type="compositionally biased region" description="Low complexity" evidence="12">
    <location>
        <begin position="644"/>
        <end position="671"/>
    </location>
</feature>
<dbReference type="PANTHER" id="PTHR43463">
    <property type="entry name" value="NICOTINATE-NUCLEOTIDE--DIMETHYLBENZIMIDAZOLE PHOSPHORIBOSYLTRANSFERASE"/>
    <property type="match status" value="1"/>
</dbReference>
<feature type="compositionally biased region" description="Acidic residues" evidence="12">
    <location>
        <begin position="784"/>
        <end position="794"/>
    </location>
</feature>
<gene>
    <name evidence="11" type="primary">cobT</name>
    <name evidence="14" type="ORF">SMALB_7884</name>
</gene>
<feature type="compositionally biased region" description="Low complexity" evidence="12">
    <location>
        <begin position="180"/>
        <end position="195"/>
    </location>
</feature>
<comment type="caution">
    <text evidence="14">The sequence shown here is derived from an EMBL/GenBank/DDBJ whole genome shotgun (WGS) entry which is preliminary data.</text>
</comment>
<feature type="compositionally biased region" description="Low complexity" evidence="12">
    <location>
        <begin position="529"/>
        <end position="601"/>
    </location>
</feature>
<dbReference type="Proteomes" id="UP000536624">
    <property type="component" value="Unassembled WGS sequence"/>
</dbReference>
<feature type="region of interest" description="Disordered" evidence="12">
    <location>
        <begin position="301"/>
        <end position="401"/>
    </location>
</feature>
<dbReference type="CDD" id="cd02439">
    <property type="entry name" value="DMB-PRT_CobT"/>
    <property type="match status" value="1"/>
</dbReference>
<dbReference type="SUPFAM" id="SSF55469">
    <property type="entry name" value="FMN-dependent nitroreductase-like"/>
    <property type="match status" value="1"/>
</dbReference>
<evidence type="ECO:0000259" key="13">
    <source>
        <dbReference type="Pfam" id="PF00881"/>
    </source>
</evidence>
<dbReference type="CDD" id="cd02145">
    <property type="entry name" value="BluB"/>
    <property type="match status" value="1"/>
</dbReference>
<comment type="similarity">
    <text evidence="3 11">Belongs to the CobT family.</text>
</comment>
<evidence type="ECO:0000256" key="6">
    <source>
        <dbReference type="ARBA" id="ARBA00022573"/>
    </source>
</evidence>
<keyword evidence="8 11" id="KW-0808">Transferase</keyword>
<keyword evidence="6 11" id="KW-0169">Cobalamin biosynthesis</keyword>
<dbReference type="SUPFAM" id="SSF52733">
    <property type="entry name" value="Nicotinate mononucleotide:5,6-dimethylbenzimidazole phosphoribosyltransferase (CobT)"/>
    <property type="match status" value="1"/>
</dbReference>
<evidence type="ECO:0000313" key="15">
    <source>
        <dbReference type="Proteomes" id="UP000536624"/>
    </source>
</evidence>
<feature type="region of interest" description="Disordered" evidence="12">
    <location>
        <begin position="94"/>
        <end position="240"/>
    </location>
</feature>
<dbReference type="InterPro" id="IPR036087">
    <property type="entry name" value="Nict_dMeBzImd_PRibTrfase_sf"/>
</dbReference>
<reference evidence="14 15" key="1">
    <citation type="submission" date="2020-02" db="EMBL/GenBank/DDBJ databases">
        <title>Streptomyces malaysiensis DSM14702 (JHCC583434, PFL_A843) Genome sequencing and assembly.</title>
        <authorList>
            <person name="Samborskyy M."/>
        </authorList>
    </citation>
    <scope>NUCLEOTIDE SEQUENCE [LARGE SCALE GENOMIC DNA]</scope>
    <source>
        <strain evidence="14 15">DSM 14702</strain>
    </source>
</reference>
<dbReference type="NCBIfam" id="NF000996">
    <property type="entry name" value="PRK00105.1"/>
    <property type="match status" value="1"/>
</dbReference>
<dbReference type="Pfam" id="PF02277">
    <property type="entry name" value="DBI_PRT"/>
    <property type="match status" value="1"/>
</dbReference>
<feature type="compositionally biased region" description="Low complexity" evidence="12">
    <location>
        <begin position="342"/>
        <end position="396"/>
    </location>
</feature>
<feature type="compositionally biased region" description="Acidic residues" evidence="12">
    <location>
        <begin position="602"/>
        <end position="616"/>
    </location>
</feature>
<feature type="compositionally biased region" description="Low complexity" evidence="12">
    <location>
        <begin position="717"/>
        <end position="741"/>
    </location>
</feature>
<dbReference type="NCBIfam" id="TIGR02476">
    <property type="entry name" value="BluB"/>
    <property type="match status" value="1"/>
</dbReference>
<feature type="compositionally biased region" description="Acidic residues" evidence="12">
    <location>
        <begin position="634"/>
        <end position="643"/>
    </location>
</feature>
<evidence type="ECO:0000256" key="8">
    <source>
        <dbReference type="ARBA" id="ARBA00022679"/>
    </source>
</evidence>
<evidence type="ECO:0000256" key="7">
    <source>
        <dbReference type="ARBA" id="ARBA00022676"/>
    </source>
</evidence>
<evidence type="ECO:0000256" key="2">
    <source>
        <dbReference type="ARBA" id="ARBA00005049"/>
    </source>
</evidence>
<sequence length="1478" mass="153525">MTDTGQVPGEGLPENAGGRLGHPHPADVHAPPADAGYIEQPQPGVPSGAAYTFLDGPEHVGDEDDLLLMPGAQGAWSEQQAQYQTGAYEAGALDPGAAAYAETQMPEPQPVAEQPVRQPAPAAYATPSAPATPSRRPLHMGPPVPDTSNGVVRSLADRGPAGGRHAAPVRQPEPQPQPEPEQVAPEQVAPEQVVPEPQPQMPHQPEPQPEYEMGPQQGVPVPEQGVLAPGQGVPAPEQGGMTEQQFAGHERFVLSEQQFVAPDQFVAPEQAIMAEQMAMPEQAVMAEQPLMADYSTAPQYAAGPQYFTPRPEDPNRLPGPQLADLSQIVDAPPPGDAWDSTPPMQQAAPIAAPAPAPVETAGPAEEPQVAEVPEGEPAPQQFAQPEAVAPEAQPVAMDQAYMDPAVADPAVADPHQMGATIPAQAGAPVMEPAPQAVVAEEQVVDIPAQAQDEPVAEQLEPQPAPAPVVEPAPEIPAQLAHEPVTAEEPQAPVAEAPAQEAVQQLPEQSAETVQQTAVDPGHSIVADGTPQPEESAAEEQAATEAPQQEAPQQEAPAEPLAEAAPGAEAAPEAEAVTPEAPAEAPEQMAAEPEPEPTAVETEIPEAQEQPPEEQAPEADAAATPDAEAPANEAPEAEAPETAEAEATPAEPEAEAAAEAAPEAGAEATEPTAEPEPEAEAAAQPAEPQPAELEPTEPEPTEPGATAPEAEQPEGEATEPQPAEPQATEPQAAEPAPQATEQEAAEPKADTPEAGAPEATEPAPAEAEANAPEADVPETNAPETVDPEADPDPEPEAGSAAPETTAPEEAPEPAATEPEAATPESEPEPETVPQPETATGPQAADADPQSAPEPVAADANPETTPEPAAADATPEAAPESAPEPEPESAPEPEPEAAPIPIGPPADGYDEAERAAVHRVMRERRDIRNGFRSDPIPHEVLLRVLEAAHTAPSVGHSQPWDFVVIRSAETRRAMHDLAMRQRDAYAKSLPKGRAKQFKELKIEAILETPVNIVVTADPTRGGRHTLGRHTQPQMAPYSSALAVENLWLAARAEGLGVGWVSFFDEREMVRELGLPEHLEVVAYLCVGYVDEFPEEPELMKAGWSKRRPLSWVVHEETYGRRTLPGGDPHNLLQETLRGIRPLDAKALGEAWERQKRMTKPSGALGMLEIISAQLSGLSRQCPPPIPEPAAVAVFAGDHGVHAQGVTAWPQEVTAQMVANFLGGGAVCNAFASQVGAEVCVVDVGVASDLPSTPGLLPRKVRAGTGDFTVGPALTREEVLRGIEVGIETARDLVAAGNKALLTGEMGIANTTVSAALVSIYTGADPAEVTGRGTGINDEMHARKIDVVRRGLELHQPDPADPIGVLSAFGGLEHAAIAGLLLGGASLRTPVILDGVSAGAAALVARAIAPEVLAACIAGHRSAEPGHVAALNKLGLRPLVDLDLRLGEGTGALLALPVVQSAARAMHEVATFDSAGVTEKN</sequence>
<proteinExistence type="inferred from homology"/>
<dbReference type="Gene3D" id="3.40.109.10">
    <property type="entry name" value="NADH Oxidase"/>
    <property type="match status" value="1"/>
</dbReference>
<evidence type="ECO:0000256" key="1">
    <source>
        <dbReference type="ARBA" id="ARBA00002197"/>
    </source>
</evidence>
<feature type="domain" description="Nitroreductase" evidence="13">
    <location>
        <begin position="920"/>
        <end position="1086"/>
    </location>
</feature>
<feature type="region of interest" description="Disordered" evidence="12">
    <location>
        <begin position="440"/>
        <end position="907"/>
    </location>
</feature>
<feature type="region of interest" description="Disordered" evidence="12">
    <location>
        <begin position="408"/>
        <end position="427"/>
    </location>
</feature>
<evidence type="ECO:0000313" key="14">
    <source>
        <dbReference type="EMBL" id="NIY69760.1"/>
    </source>
</evidence>
<dbReference type="Gene3D" id="3.40.50.10210">
    <property type="match status" value="1"/>
</dbReference>
<feature type="compositionally biased region" description="Low complexity" evidence="12">
    <location>
        <begin position="679"/>
        <end position="692"/>
    </location>
</feature>
<dbReference type="GO" id="GO:0009236">
    <property type="term" value="P:cobalamin biosynthetic process"/>
    <property type="evidence" value="ECO:0007669"/>
    <property type="project" value="UniProtKB-UniRule"/>
</dbReference>
<keyword evidence="7 11" id="KW-0328">Glycosyltransferase</keyword>
<dbReference type="Gene3D" id="1.10.1610.10">
    <property type="match status" value="1"/>
</dbReference>
<dbReference type="NCBIfam" id="TIGR03160">
    <property type="entry name" value="cobT_DBIPRT"/>
    <property type="match status" value="1"/>
</dbReference>
<feature type="active site" description="Proton acceptor" evidence="11">
    <location>
        <position position="1445"/>
    </location>
</feature>
<dbReference type="RefSeq" id="WP_167504873.1">
    <property type="nucleotide sequence ID" value="NZ_JAALLH010000002.1"/>
</dbReference>
<feature type="compositionally biased region" description="Low complexity" evidence="12">
    <location>
        <begin position="795"/>
        <end position="823"/>
    </location>
</feature>
<dbReference type="InterPro" id="IPR012825">
    <property type="entry name" value="BluB"/>
</dbReference>
<evidence type="ECO:0000256" key="9">
    <source>
        <dbReference type="ARBA" id="ARBA00030686"/>
    </source>
</evidence>
<dbReference type="InterPro" id="IPR000415">
    <property type="entry name" value="Nitroreductase-like"/>
</dbReference>
<evidence type="ECO:0000256" key="5">
    <source>
        <dbReference type="ARBA" id="ARBA00015486"/>
    </source>
</evidence>
<feature type="compositionally biased region" description="Low complexity" evidence="12">
    <location>
        <begin position="617"/>
        <end position="633"/>
    </location>
</feature>
<name>A0A7X5XCC8_STRMQ</name>
<dbReference type="EC" id="2.4.2.21" evidence="4 11"/>
<evidence type="ECO:0000256" key="4">
    <source>
        <dbReference type="ARBA" id="ARBA00011991"/>
    </source>
</evidence>
<evidence type="ECO:0000256" key="12">
    <source>
        <dbReference type="SAM" id="MobiDB-lite"/>
    </source>
</evidence>
<dbReference type="GO" id="GO:0008939">
    <property type="term" value="F:nicotinate-nucleotide-dimethylbenzimidazole phosphoribosyltransferase activity"/>
    <property type="evidence" value="ECO:0007669"/>
    <property type="project" value="UniProtKB-UniRule"/>
</dbReference>
<organism evidence="14 15">
    <name type="scientific">Streptomyces malaysiensis</name>
    <dbReference type="NCBI Taxonomy" id="92644"/>
    <lineage>
        <taxon>Bacteria</taxon>
        <taxon>Bacillati</taxon>
        <taxon>Actinomycetota</taxon>
        <taxon>Actinomycetes</taxon>
        <taxon>Kitasatosporales</taxon>
        <taxon>Streptomycetaceae</taxon>
        <taxon>Streptomyces</taxon>
        <taxon>Streptomyces violaceusniger group</taxon>
    </lineage>
</organism>
<comment type="catalytic activity">
    <reaction evidence="10 11">
        <text>5,6-dimethylbenzimidazole + nicotinate beta-D-ribonucleotide = alpha-ribazole 5'-phosphate + nicotinate + H(+)</text>
        <dbReference type="Rhea" id="RHEA:11196"/>
        <dbReference type="ChEBI" id="CHEBI:15378"/>
        <dbReference type="ChEBI" id="CHEBI:15890"/>
        <dbReference type="ChEBI" id="CHEBI:32544"/>
        <dbReference type="ChEBI" id="CHEBI:57502"/>
        <dbReference type="ChEBI" id="CHEBI:57918"/>
        <dbReference type="EC" id="2.4.2.21"/>
    </reaction>
</comment>
<dbReference type="PANTHER" id="PTHR43463:SF1">
    <property type="entry name" value="NICOTINATE-NUCLEOTIDE--DIMETHYLBENZIMIDAZOLE PHOSPHORIBOSYLTRANSFERASE"/>
    <property type="match status" value="1"/>
</dbReference>
<protein>
    <recommendedName>
        <fullName evidence="5 11">Nicotinate-nucleotide--dimethylbenzimidazole phosphoribosyltransferase</fullName>
        <shortName evidence="11">NN:DBI PRT</shortName>
        <ecNumber evidence="4 11">2.4.2.21</ecNumber>
    </recommendedName>
    <alternativeName>
        <fullName evidence="9 11">N(1)-alpha-phosphoribosyltransferase</fullName>
    </alternativeName>
</protein>
<feature type="compositionally biased region" description="Low complexity" evidence="12">
    <location>
        <begin position="119"/>
        <end position="135"/>
    </location>
</feature>
<accession>A0A7X5XCC8</accession>
<feature type="compositionally biased region" description="Low complexity" evidence="12">
    <location>
        <begin position="830"/>
        <end position="879"/>
    </location>
</feature>
<evidence type="ECO:0000256" key="10">
    <source>
        <dbReference type="ARBA" id="ARBA00047340"/>
    </source>
</evidence>
<dbReference type="InterPro" id="IPR017846">
    <property type="entry name" value="Nict_dMeBzImd_PRibTrfase_bact"/>
</dbReference>
<dbReference type="InterPro" id="IPR023195">
    <property type="entry name" value="Nict_dMeBzImd_PRibTrfase_N"/>
</dbReference>
<dbReference type="EMBL" id="JAALLH010000002">
    <property type="protein sequence ID" value="NIY69760.1"/>
    <property type="molecule type" value="Genomic_DNA"/>
</dbReference>
<dbReference type="InterPro" id="IPR029479">
    <property type="entry name" value="Nitroreductase"/>
</dbReference>
<dbReference type="UniPathway" id="UPA00061">
    <property type="reaction ID" value="UER00516"/>
</dbReference>
<feature type="compositionally biased region" description="Pro residues" evidence="12">
    <location>
        <begin position="196"/>
        <end position="208"/>
    </location>
</feature>
<feature type="compositionally biased region" description="Pro residues" evidence="12">
    <location>
        <begin position="462"/>
        <end position="474"/>
    </location>
</feature>
<dbReference type="HAMAP" id="MF_00230">
    <property type="entry name" value="CobT"/>
    <property type="match status" value="1"/>
</dbReference>
<dbReference type="Pfam" id="PF00881">
    <property type="entry name" value="Nitroreductase"/>
    <property type="match status" value="1"/>
</dbReference>
<feature type="compositionally biased region" description="Acidic residues" evidence="12">
    <location>
        <begin position="881"/>
        <end position="893"/>
    </location>
</feature>
<dbReference type="InterPro" id="IPR003200">
    <property type="entry name" value="Nict_dMeBzImd_PRibTrfase"/>
</dbReference>
<feature type="compositionally biased region" description="Low complexity" evidence="12">
    <location>
        <begin position="751"/>
        <end position="783"/>
    </location>
</feature>
<comment type="pathway">
    <text evidence="2 11">Nucleoside biosynthesis; alpha-ribazole biosynthesis; alpha-ribazole from 5,6-dimethylbenzimidazole: step 1/2.</text>
</comment>
<evidence type="ECO:0000256" key="3">
    <source>
        <dbReference type="ARBA" id="ARBA00007110"/>
    </source>
</evidence>
<comment type="function">
    <text evidence="1 11">Catalyzes the synthesis of alpha-ribazole-5'-phosphate from nicotinate mononucleotide (NAMN) and 5,6-dimethylbenzimidazole (DMB).</text>
</comment>
<feature type="compositionally biased region" description="Low complexity" evidence="12">
    <location>
        <begin position="475"/>
        <end position="508"/>
    </location>
</feature>
<evidence type="ECO:0000256" key="11">
    <source>
        <dbReference type="HAMAP-Rule" id="MF_00230"/>
    </source>
</evidence>
<feature type="region of interest" description="Disordered" evidence="12">
    <location>
        <begin position="1"/>
        <end position="64"/>
    </location>
</feature>
<dbReference type="FunFam" id="3.40.50.10210:FF:000001">
    <property type="entry name" value="Nicotinate-nucleotide--dimethylbenzimidazole phosphoribosyltransferase"/>
    <property type="match status" value="1"/>
</dbReference>